<evidence type="ECO:0000313" key="8">
    <source>
        <dbReference type="EMBL" id="CAD8904274.1"/>
    </source>
</evidence>
<comment type="similarity">
    <text evidence="2">Belongs to the RRF family.</text>
</comment>
<evidence type="ECO:0000256" key="6">
    <source>
        <dbReference type="SAM" id="SignalP"/>
    </source>
</evidence>
<dbReference type="GO" id="GO:0006412">
    <property type="term" value="P:translation"/>
    <property type="evidence" value="ECO:0007669"/>
    <property type="project" value="UniProtKB-KW"/>
</dbReference>
<evidence type="ECO:0000256" key="5">
    <source>
        <dbReference type="SAM" id="MobiDB-lite"/>
    </source>
</evidence>
<dbReference type="Pfam" id="PF01765">
    <property type="entry name" value="RRF"/>
    <property type="match status" value="1"/>
</dbReference>
<dbReference type="PANTHER" id="PTHR20982:SF3">
    <property type="entry name" value="MITOCHONDRIAL RIBOSOME RECYCLING FACTOR PSEUDO 1"/>
    <property type="match status" value="1"/>
</dbReference>
<feature type="chain" id="PRO_5031480644" description="Ribosome recycling factor domain-containing protein" evidence="6">
    <location>
        <begin position="20"/>
        <end position="266"/>
    </location>
</feature>
<protein>
    <recommendedName>
        <fullName evidence="7">Ribosome recycling factor domain-containing protein</fullName>
    </recommendedName>
</protein>
<dbReference type="HAMAP" id="MF_00040">
    <property type="entry name" value="RRF"/>
    <property type="match status" value="1"/>
</dbReference>
<dbReference type="Gene3D" id="1.10.132.20">
    <property type="entry name" value="Ribosome-recycling factor"/>
    <property type="match status" value="1"/>
</dbReference>
<evidence type="ECO:0000256" key="2">
    <source>
        <dbReference type="ARBA" id="ARBA00005912"/>
    </source>
</evidence>
<name>A0A7S1C109_9STRA</name>
<dbReference type="SUPFAM" id="SSF55194">
    <property type="entry name" value="Ribosome recycling factor, RRF"/>
    <property type="match status" value="1"/>
</dbReference>
<dbReference type="FunFam" id="1.10.132.20:FF:000001">
    <property type="entry name" value="Ribosome-recycling factor"/>
    <property type="match status" value="1"/>
</dbReference>
<accession>A0A7S1C109</accession>
<keyword evidence="4" id="KW-0648">Protein biosynthesis</keyword>
<dbReference type="PANTHER" id="PTHR20982">
    <property type="entry name" value="RIBOSOME RECYCLING FACTOR"/>
    <property type="match status" value="1"/>
</dbReference>
<dbReference type="NCBIfam" id="TIGR00496">
    <property type="entry name" value="frr"/>
    <property type="match status" value="1"/>
</dbReference>
<feature type="domain" description="Ribosome recycling factor" evidence="7">
    <location>
        <begin position="101"/>
        <end position="264"/>
    </location>
</feature>
<proteinExistence type="inferred from homology"/>
<dbReference type="GO" id="GO:0005737">
    <property type="term" value="C:cytoplasm"/>
    <property type="evidence" value="ECO:0007669"/>
    <property type="project" value="UniProtKB-SubCell"/>
</dbReference>
<evidence type="ECO:0000256" key="4">
    <source>
        <dbReference type="ARBA" id="ARBA00022917"/>
    </source>
</evidence>
<organism evidence="8">
    <name type="scientific">Corethron hystrix</name>
    <dbReference type="NCBI Taxonomy" id="216773"/>
    <lineage>
        <taxon>Eukaryota</taxon>
        <taxon>Sar</taxon>
        <taxon>Stramenopiles</taxon>
        <taxon>Ochrophyta</taxon>
        <taxon>Bacillariophyta</taxon>
        <taxon>Coscinodiscophyceae</taxon>
        <taxon>Corethrophycidae</taxon>
        <taxon>Corethrales</taxon>
        <taxon>Corethraceae</taxon>
        <taxon>Corethron</taxon>
    </lineage>
</organism>
<gene>
    <name evidence="8" type="ORF">CHYS00102_LOCUS31494</name>
</gene>
<evidence type="ECO:0000259" key="7">
    <source>
        <dbReference type="Pfam" id="PF01765"/>
    </source>
</evidence>
<dbReference type="AlphaFoldDB" id="A0A7S1C109"/>
<comment type="subcellular location">
    <subcellularLocation>
        <location evidence="1">Cytoplasm</location>
    </subcellularLocation>
</comment>
<feature type="region of interest" description="Disordered" evidence="5">
    <location>
        <begin position="64"/>
        <end position="86"/>
    </location>
</feature>
<dbReference type="InterPro" id="IPR023584">
    <property type="entry name" value="Ribosome_recyc_fac_dom"/>
</dbReference>
<reference evidence="8" key="1">
    <citation type="submission" date="2021-01" db="EMBL/GenBank/DDBJ databases">
        <authorList>
            <person name="Corre E."/>
            <person name="Pelletier E."/>
            <person name="Niang G."/>
            <person name="Scheremetjew M."/>
            <person name="Finn R."/>
            <person name="Kale V."/>
            <person name="Holt S."/>
            <person name="Cochrane G."/>
            <person name="Meng A."/>
            <person name="Brown T."/>
            <person name="Cohen L."/>
        </authorList>
    </citation>
    <scope>NUCLEOTIDE SEQUENCE</scope>
    <source>
        <strain evidence="8">308</strain>
    </source>
</reference>
<feature type="signal peptide" evidence="6">
    <location>
        <begin position="1"/>
        <end position="19"/>
    </location>
</feature>
<sequence>MIMKSSLFIVFCMPLACSGFAVPATSFDSFHRQMCRALPPVPTFGVRLHSSTLYAKAKKGKNKPKADIVEESDNDSSSSGKTVEELSEDAKVRMKKSTDVLQQNLQTIRTGRANAAILDRVTVDYYGEPTPLNSLASISVPSSSQLLVDPYDKTSLGDIERAIVEASLGLNPNNDGSAIRLNIPALTEERRKELMKQVKAMGEEGKVGVRNIRRGAVESIKKLEKASDISKDQSMDAQESVQKLTDSTIKNIEEVVSKKEKEVMKV</sequence>
<evidence type="ECO:0000256" key="1">
    <source>
        <dbReference type="ARBA" id="ARBA00004496"/>
    </source>
</evidence>
<dbReference type="GO" id="GO:0043023">
    <property type="term" value="F:ribosomal large subunit binding"/>
    <property type="evidence" value="ECO:0007669"/>
    <property type="project" value="TreeGrafter"/>
</dbReference>
<keyword evidence="3" id="KW-0963">Cytoplasm</keyword>
<keyword evidence="6" id="KW-0732">Signal</keyword>
<dbReference type="InterPro" id="IPR036191">
    <property type="entry name" value="RRF_sf"/>
</dbReference>
<dbReference type="EMBL" id="HBFR01043036">
    <property type="protein sequence ID" value="CAD8904274.1"/>
    <property type="molecule type" value="Transcribed_RNA"/>
</dbReference>
<dbReference type="InterPro" id="IPR002661">
    <property type="entry name" value="Ribosome_recyc_fac"/>
</dbReference>
<evidence type="ECO:0000256" key="3">
    <source>
        <dbReference type="ARBA" id="ARBA00022490"/>
    </source>
</evidence>
<dbReference type="FunFam" id="3.30.1360.40:FF:000001">
    <property type="entry name" value="Ribosome-recycling factor"/>
    <property type="match status" value="1"/>
</dbReference>
<dbReference type="Gene3D" id="3.30.1360.40">
    <property type="match status" value="1"/>
</dbReference>
<dbReference type="CDD" id="cd00520">
    <property type="entry name" value="RRF"/>
    <property type="match status" value="1"/>
</dbReference>